<dbReference type="GO" id="GO:0000155">
    <property type="term" value="F:phosphorelay sensor kinase activity"/>
    <property type="evidence" value="ECO:0007669"/>
    <property type="project" value="InterPro"/>
</dbReference>
<protein>
    <recommendedName>
        <fullName evidence="2">histidine kinase</fullName>
        <ecNumber evidence="2">2.7.13.3</ecNumber>
    </recommendedName>
</protein>
<sequence>MTTRPVWRSRAWLTAGAILAVLTIALLAVGSEGPGSVVIPIVIVVTAISVTGWTVVRARWQRREYEARLTAWAAAEATHHERLRIARELHDIVSHGLGMITLRATAAQRVQGDQRETERDQALADIVHASRHAISELRRMLTVLRDTDDAPLRPVQNLSDIPALVDAARAAGLAPRLTMGTLGEVSPGVQATVCAIIREAIANTTRYAGPAEIRIAVRREGDTIIVSAEDDGPSTSWQPTRGAGHGLAGLRERVDALGGDLVTGRAGNGFRVTARLPDGEVL</sequence>
<keyword evidence="7" id="KW-0067">ATP-binding</keyword>
<dbReference type="EC" id="2.7.13.3" evidence="2"/>
<dbReference type="GO" id="GO:0016020">
    <property type="term" value="C:membrane"/>
    <property type="evidence" value="ECO:0007669"/>
    <property type="project" value="InterPro"/>
</dbReference>
<dbReference type="Proteomes" id="UP000192674">
    <property type="component" value="Unassembled WGS sequence"/>
</dbReference>
<keyword evidence="9" id="KW-1133">Transmembrane helix</keyword>
<dbReference type="Pfam" id="PF02518">
    <property type="entry name" value="HATPase_c"/>
    <property type="match status" value="1"/>
</dbReference>
<evidence type="ECO:0000313" key="13">
    <source>
        <dbReference type="Proteomes" id="UP000192674"/>
    </source>
</evidence>
<evidence type="ECO:0000256" key="4">
    <source>
        <dbReference type="ARBA" id="ARBA00022679"/>
    </source>
</evidence>
<dbReference type="InterPro" id="IPR050482">
    <property type="entry name" value="Sensor_HK_TwoCompSys"/>
</dbReference>
<keyword evidence="5" id="KW-0547">Nucleotide-binding</keyword>
<dbReference type="CDD" id="cd16917">
    <property type="entry name" value="HATPase_UhpB-NarQ-NarX-like"/>
    <property type="match status" value="1"/>
</dbReference>
<evidence type="ECO:0000259" key="10">
    <source>
        <dbReference type="Pfam" id="PF02518"/>
    </source>
</evidence>
<evidence type="ECO:0000256" key="7">
    <source>
        <dbReference type="ARBA" id="ARBA00022840"/>
    </source>
</evidence>
<keyword evidence="9" id="KW-0812">Transmembrane</keyword>
<feature type="transmembrane region" description="Helical" evidence="9">
    <location>
        <begin position="12"/>
        <end position="31"/>
    </location>
</feature>
<dbReference type="RefSeq" id="WP_084430139.1">
    <property type="nucleotide sequence ID" value="NZ_FWXV01000005.1"/>
</dbReference>
<keyword evidence="3" id="KW-0597">Phosphoprotein</keyword>
<evidence type="ECO:0000256" key="3">
    <source>
        <dbReference type="ARBA" id="ARBA00022553"/>
    </source>
</evidence>
<dbReference type="InterPro" id="IPR011712">
    <property type="entry name" value="Sig_transdc_His_kin_sub3_dim/P"/>
</dbReference>
<evidence type="ECO:0000259" key="11">
    <source>
        <dbReference type="Pfam" id="PF07730"/>
    </source>
</evidence>
<dbReference type="Gene3D" id="1.20.5.1930">
    <property type="match status" value="1"/>
</dbReference>
<dbReference type="SUPFAM" id="SSF55874">
    <property type="entry name" value="ATPase domain of HSP90 chaperone/DNA topoisomerase II/histidine kinase"/>
    <property type="match status" value="1"/>
</dbReference>
<evidence type="ECO:0000256" key="1">
    <source>
        <dbReference type="ARBA" id="ARBA00000085"/>
    </source>
</evidence>
<reference evidence="12 13" key="1">
    <citation type="submission" date="2017-04" db="EMBL/GenBank/DDBJ databases">
        <authorList>
            <person name="Afonso C.L."/>
            <person name="Miller P.J."/>
            <person name="Scott M.A."/>
            <person name="Spackman E."/>
            <person name="Goraichik I."/>
            <person name="Dimitrov K.M."/>
            <person name="Suarez D.L."/>
            <person name="Swayne D.E."/>
        </authorList>
    </citation>
    <scope>NUCLEOTIDE SEQUENCE [LARGE SCALE GENOMIC DNA]</scope>
    <source>
        <strain evidence="12 13">DSM 43828</strain>
    </source>
</reference>
<dbReference type="PANTHER" id="PTHR24421:SF10">
    <property type="entry name" value="NITRATE_NITRITE SENSOR PROTEIN NARQ"/>
    <property type="match status" value="1"/>
</dbReference>
<keyword evidence="4" id="KW-0808">Transferase</keyword>
<keyword evidence="6 12" id="KW-0418">Kinase</keyword>
<keyword evidence="9" id="KW-0472">Membrane</keyword>
<dbReference type="GO" id="GO:0046983">
    <property type="term" value="F:protein dimerization activity"/>
    <property type="evidence" value="ECO:0007669"/>
    <property type="project" value="InterPro"/>
</dbReference>
<organism evidence="12 13">
    <name type="scientific">Kibdelosporangium aridum</name>
    <dbReference type="NCBI Taxonomy" id="2030"/>
    <lineage>
        <taxon>Bacteria</taxon>
        <taxon>Bacillati</taxon>
        <taxon>Actinomycetota</taxon>
        <taxon>Actinomycetes</taxon>
        <taxon>Pseudonocardiales</taxon>
        <taxon>Pseudonocardiaceae</taxon>
        <taxon>Kibdelosporangium</taxon>
    </lineage>
</organism>
<evidence type="ECO:0000256" key="6">
    <source>
        <dbReference type="ARBA" id="ARBA00022777"/>
    </source>
</evidence>
<feature type="domain" description="Histidine kinase/HSP90-like ATPase" evidence="10">
    <location>
        <begin position="191"/>
        <end position="278"/>
    </location>
</feature>
<keyword evidence="13" id="KW-1185">Reference proteome</keyword>
<dbReference type="EMBL" id="FWXV01000005">
    <property type="protein sequence ID" value="SMD18879.1"/>
    <property type="molecule type" value="Genomic_DNA"/>
</dbReference>
<keyword evidence="8" id="KW-0902">Two-component regulatory system</keyword>
<dbReference type="Gene3D" id="3.30.565.10">
    <property type="entry name" value="Histidine kinase-like ATPase, C-terminal domain"/>
    <property type="match status" value="1"/>
</dbReference>
<dbReference type="PANTHER" id="PTHR24421">
    <property type="entry name" value="NITRATE/NITRITE SENSOR PROTEIN NARX-RELATED"/>
    <property type="match status" value="1"/>
</dbReference>
<comment type="catalytic activity">
    <reaction evidence="1">
        <text>ATP + protein L-histidine = ADP + protein N-phospho-L-histidine.</text>
        <dbReference type="EC" id="2.7.13.3"/>
    </reaction>
</comment>
<feature type="transmembrane region" description="Helical" evidence="9">
    <location>
        <begin position="37"/>
        <end position="56"/>
    </location>
</feature>
<dbReference type="AlphaFoldDB" id="A0A1W2FA93"/>
<dbReference type="OrthoDB" id="227596at2"/>
<evidence type="ECO:0000256" key="2">
    <source>
        <dbReference type="ARBA" id="ARBA00012438"/>
    </source>
</evidence>
<dbReference type="GO" id="GO:0005524">
    <property type="term" value="F:ATP binding"/>
    <property type="evidence" value="ECO:0007669"/>
    <property type="project" value="UniProtKB-KW"/>
</dbReference>
<name>A0A1W2FA93_KIBAR</name>
<gene>
    <name evidence="12" type="ORF">SAMN05661093_05941</name>
</gene>
<dbReference type="InterPro" id="IPR003594">
    <property type="entry name" value="HATPase_dom"/>
</dbReference>
<evidence type="ECO:0000256" key="9">
    <source>
        <dbReference type="SAM" id="Phobius"/>
    </source>
</evidence>
<feature type="domain" description="Signal transduction histidine kinase subgroup 3 dimerisation and phosphoacceptor" evidence="11">
    <location>
        <begin position="81"/>
        <end position="148"/>
    </location>
</feature>
<accession>A0A1W2FA93</accession>
<evidence type="ECO:0000256" key="5">
    <source>
        <dbReference type="ARBA" id="ARBA00022741"/>
    </source>
</evidence>
<dbReference type="Pfam" id="PF07730">
    <property type="entry name" value="HisKA_3"/>
    <property type="match status" value="1"/>
</dbReference>
<proteinExistence type="predicted"/>
<evidence type="ECO:0000313" key="12">
    <source>
        <dbReference type="EMBL" id="SMD18879.1"/>
    </source>
</evidence>
<evidence type="ECO:0000256" key="8">
    <source>
        <dbReference type="ARBA" id="ARBA00023012"/>
    </source>
</evidence>
<dbReference type="InterPro" id="IPR036890">
    <property type="entry name" value="HATPase_C_sf"/>
</dbReference>